<feature type="compositionally biased region" description="Low complexity" evidence="1">
    <location>
        <begin position="282"/>
        <end position="297"/>
    </location>
</feature>
<keyword evidence="3" id="KW-1185">Reference proteome</keyword>
<reference evidence="2 3" key="1">
    <citation type="submission" date="2021-06" db="EMBL/GenBank/DDBJ databases">
        <authorList>
            <person name="Palmer J.M."/>
        </authorList>
    </citation>
    <scope>NUCLEOTIDE SEQUENCE [LARGE SCALE GENOMIC DNA]</scope>
    <source>
        <strain evidence="2 3">MEX-2019</strain>
        <tissue evidence="2">Muscle</tissue>
    </source>
</reference>
<protein>
    <submittedName>
        <fullName evidence="2">Uncharacterized protein</fullName>
    </submittedName>
</protein>
<dbReference type="Proteomes" id="UP001311232">
    <property type="component" value="Unassembled WGS sequence"/>
</dbReference>
<gene>
    <name evidence="2" type="ORF">CRENBAI_008684</name>
</gene>
<dbReference type="EMBL" id="JAHHUM010001459">
    <property type="protein sequence ID" value="KAK5611847.1"/>
    <property type="molecule type" value="Genomic_DNA"/>
</dbReference>
<feature type="region of interest" description="Disordered" evidence="1">
    <location>
        <begin position="76"/>
        <end position="140"/>
    </location>
</feature>
<accession>A0AAV9RS03</accession>
<comment type="caution">
    <text evidence="2">The sequence shown here is derived from an EMBL/GenBank/DDBJ whole genome shotgun (WGS) entry which is preliminary data.</text>
</comment>
<proteinExistence type="predicted"/>
<evidence type="ECO:0000313" key="3">
    <source>
        <dbReference type="Proteomes" id="UP001311232"/>
    </source>
</evidence>
<evidence type="ECO:0000256" key="1">
    <source>
        <dbReference type="SAM" id="MobiDB-lite"/>
    </source>
</evidence>
<sequence>MAASLHLGPPFFQVLTECFRNHGPPDKPRRQTPWIAGFSSRWGRYEEFFPHRPEVCPLPSCWEQREREAVQLRSPPAPWAAHSGPAVKPSPSSHCKKRRRGAPSCGSAGEEVVETTVRQFHCPPSPTPSHMSGAAAQSTSCLQNGATATAEQPMPDLQGAAAEQPTPGLQSAAAEQPTPGLQSAAAEQPTPGLQSAAAEQPTPGPQPDKPQPDTKPDLKSASTSSTHCRGRRKRGASAQVTEGLGTPRLFLRHEDTASSPLLNPMRALRCPSLADVTRARDASASATSLRAATPPLR</sequence>
<organism evidence="2 3">
    <name type="scientific">Crenichthys baileyi</name>
    <name type="common">White River springfish</name>
    <dbReference type="NCBI Taxonomy" id="28760"/>
    <lineage>
        <taxon>Eukaryota</taxon>
        <taxon>Metazoa</taxon>
        <taxon>Chordata</taxon>
        <taxon>Craniata</taxon>
        <taxon>Vertebrata</taxon>
        <taxon>Euteleostomi</taxon>
        <taxon>Actinopterygii</taxon>
        <taxon>Neopterygii</taxon>
        <taxon>Teleostei</taxon>
        <taxon>Neoteleostei</taxon>
        <taxon>Acanthomorphata</taxon>
        <taxon>Ovalentaria</taxon>
        <taxon>Atherinomorphae</taxon>
        <taxon>Cyprinodontiformes</taxon>
        <taxon>Goodeidae</taxon>
        <taxon>Crenichthys</taxon>
    </lineage>
</organism>
<evidence type="ECO:0000313" key="2">
    <source>
        <dbReference type="EMBL" id="KAK5611847.1"/>
    </source>
</evidence>
<feature type="region of interest" description="Disordered" evidence="1">
    <location>
        <begin position="158"/>
        <end position="297"/>
    </location>
</feature>
<dbReference type="AlphaFoldDB" id="A0AAV9RS03"/>
<name>A0AAV9RS03_9TELE</name>